<dbReference type="AlphaFoldDB" id="A0A8T0MT37"/>
<comment type="subcellular location">
    <subcellularLocation>
        <location evidence="8">Nucleus</location>
    </subcellularLocation>
</comment>
<dbReference type="PANTHER" id="PTHR31089">
    <property type="entry name" value="CYCLIC DOF FACTOR 2"/>
    <property type="match status" value="1"/>
</dbReference>
<keyword evidence="1" id="KW-0479">Metal-binding</keyword>
<name>A0A8T0MT37_PANVG</name>
<feature type="compositionally biased region" description="Low complexity" evidence="9">
    <location>
        <begin position="373"/>
        <end position="387"/>
    </location>
</feature>
<evidence type="ECO:0000256" key="4">
    <source>
        <dbReference type="ARBA" id="ARBA00023015"/>
    </source>
</evidence>
<dbReference type="PROSITE" id="PS01361">
    <property type="entry name" value="ZF_DOF_1"/>
    <property type="match status" value="1"/>
</dbReference>
<feature type="region of interest" description="Disordered" evidence="9">
    <location>
        <begin position="373"/>
        <end position="409"/>
    </location>
</feature>
<gene>
    <name evidence="11" type="ORF">PVAP13_9NG313714</name>
</gene>
<proteinExistence type="predicted"/>
<feature type="compositionally biased region" description="Basic and acidic residues" evidence="9">
    <location>
        <begin position="392"/>
        <end position="401"/>
    </location>
</feature>
<protein>
    <recommendedName>
        <fullName evidence="10">Dof-type domain-containing protein</fullName>
    </recommendedName>
</protein>
<feature type="compositionally biased region" description="Low complexity" evidence="9">
    <location>
        <begin position="92"/>
        <end position="101"/>
    </location>
</feature>
<feature type="compositionally biased region" description="Basic and acidic residues" evidence="9">
    <location>
        <begin position="139"/>
        <end position="149"/>
    </location>
</feature>
<dbReference type="InterPro" id="IPR045174">
    <property type="entry name" value="Dof"/>
</dbReference>
<evidence type="ECO:0000313" key="11">
    <source>
        <dbReference type="EMBL" id="KAG2538194.1"/>
    </source>
</evidence>
<feature type="region of interest" description="Disordered" evidence="9">
    <location>
        <begin position="266"/>
        <end position="311"/>
    </location>
</feature>
<evidence type="ECO:0000256" key="7">
    <source>
        <dbReference type="ARBA" id="ARBA00023242"/>
    </source>
</evidence>
<comment type="caution">
    <text evidence="11">The sequence shown here is derived from an EMBL/GenBank/DDBJ whole genome shotgun (WGS) entry which is preliminary data.</text>
</comment>
<evidence type="ECO:0000256" key="2">
    <source>
        <dbReference type="ARBA" id="ARBA00022771"/>
    </source>
</evidence>
<keyword evidence="5 8" id="KW-0238">DNA-binding</keyword>
<dbReference type="Proteomes" id="UP000823388">
    <property type="component" value="Chromosome 9N"/>
</dbReference>
<evidence type="ECO:0000256" key="3">
    <source>
        <dbReference type="ARBA" id="ARBA00022833"/>
    </source>
</evidence>
<evidence type="ECO:0000256" key="8">
    <source>
        <dbReference type="PROSITE-ProRule" id="PRU00071"/>
    </source>
</evidence>
<organism evidence="11 12">
    <name type="scientific">Panicum virgatum</name>
    <name type="common">Blackwell switchgrass</name>
    <dbReference type="NCBI Taxonomy" id="38727"/>
    <lineage>
        <taxon>Eukaryota</taxon>
        <taxon>Viridiplantae</taxon>
        <taxon>Streptophyta</taxon>
        <taxon>Embryophyta</taxon>
        <taxon>Tracheophyta</taxon>
        <taxon>Spermatophyta</taxon>
        <taxon>Magnoliopsida</taxon>
        <taxon>Liliopsida</taxon>
        <taxon>Poales</taxon>
        <taxon>Poaceae</taxon>
        <taxon>PACMAD clade</taxon>
        <taxon>Panicoideae</taxon>
        <taxon>Panicodae</taxon>
        <taxon>Paniceae</taxon>
        <taxon>Panicinae</taxon>
        <taxon>Panicum</taxon>
        <taxon>Panicum sect. Hiantes</taxon>
    </lineage>
</organism>
<keyword evidence="12" id="KW-1185">Reference proteome</keyword>
<dbReference type="EMBL" id="CM029054">
    <property type="protein sequence ID" value="KAG2538194.1"/>
    <property type="molecule type" value="Genomic_DNA"/>
</dbReference>
<feature type="domain" description="Dof-type" evidence="10">
    <location>
        <begin position="151"/>
        <end position="205"/>
    </location>
</feature>
<keyword evidence="2 8" id="KW-0863">Zinc-finger</keyword>
<dbReference type="PANTHER" id="PTHR31089:SF74">
    <property type="entry name" value="DOF-TYPE ZINC FINGER DNA-BINDING FAMILY PROTEIN"/>
    <property type="match status" value="1"/>
</dbReference>
<reference evidence="11" key="1">
    <citation type="submission" date="2020-05" db="EMBL/GenBank/DDBJ databases">
        <title>WGS assembly of Panicum virgatum.</title>
        <authorList>
            <person name="Lovell J.T."/>
            <person name="Jenkins J."/>
            <person name="Shu S."/>
            <person name="Juenger T.E."/>
            <person name="Schmutz J."/>
        </authorList>
    </citation>
    <scope>NUCLEOTIDE SEQUENCE</scope>
    <source>
        <strain evidence="11">AP13</strain>
    </source>
</reference>
<feature type="region of interest" description="Disordered" evidence="9">
    <location>
        <begin position="85"/>
        <end position="151"/>
    </location>
</feature>
<dbReference type="GO" id="GO:0003677">
    <property type="term" value="F:DNA binding"/>
    <property type="evidence" value="ECO:0007669"/>
    <property type="project" value="UniProtKB-UniRule"/>
</dbReference>
<feature type="region of interest" description="Disordered" evidence="9">
    <location>
        <begin position="25"/>
        <end position="62"/>
    </location>
</feature>
<keyword evidence="6" id="KW-0804">Transcription</keyword>
<feature type="compositionally biased region" description="Polar residues" evidence="9">
    <location>
        <begin position="25"/>
        <end position="34"/>
    </location>
</feature>
<dbReference type="InterPro" id="IPR003851">
    <property type="entry name" value="Znf_Dof"/>
</dbReference>
<accession>A0A8T0MT37</accession>
<evidence type="ECO:0000313" key="12">
    <source>
        <dbReference type="Proteomes" id="UP000823388"/>
    </source>
</evidence>
<feature type="region of interest" description="Disordered" evidence="9">
    <location>
        <begin position="439"/>
        <end position="472"/>
    </location>
</feature>
<dbReference type="GO" id="GO:0003700">
    <property type="term" value="F:DNA-binding transcription factor activity"/>
    <property type="evidence" value="ECO:0007669"/>
    <property type="project" value="InterPro"/>
</dbReference>
<keyword evidence="7 8" id="KW-0539">Nucleus</keyword>
<dbReference type="Pfam" id="PF02701">
    <property type="entry name" value="Zn_ribbon_Dof"/>
    <property type="match status" value="1"/>
</dbReference>
<evidence type="ECO:0000256" key="9">
    <source>
        <dbReference type="SAM" id="MobiDB-lite"/>
    </source>
</evidence>
<keyword evidence="3" id="KW-0862">Zinc</keyword>
<dbReference type="GO" id="GO:0005634">
    <property type="term" value="C:nucleus"/>
    <property type="evidence" value="ECO:0007669"/>
    <property type="project" value="UniProtKB-SubCell"/>
</dbReference>
<keyword evidence="4" id="KW-0805">Transcription regulation</keyword>
<evidence type="ECO:0000256" key="6">
    <source>
        <dbReference type="ARBA" id="ARBA00023163"/>
    </source>
</evidence>
<evidence type="ECO:0000256" key="5">
    <source>
        <dbReference type="ARBA" id="ARBA00023125"/>
    </source>
</evidence>
<dbReference type="PROSITE" id="PS50884">
    <property type="entry name" value="ZF_DOF_2"/>
    <property type="match status" value="1"/>
</dbReference>
<dbReference type="OrthoDB" id="1927254at2759"/>
<evidence type="ECO:0000259" key="10">
    <source>
        <dbReference type="PROSITE" id="PS50884"/>
    </source>
</evidence>
<dbReference type="GO" id="GO:0008270">
    <property type="term" value="F:zinc ion binding"/>
    <property type="evidence" value="ECO:0007669"/>
    <property type="project" value="UniProtKB-KW"/>
</dbReference>
<evidence type="ECO:0000256" key="1">
    <source>
        <dbReference type="ARBA" id="ARBA00022723"/>
    </source>
</evidence>
<sequence>MAGSHSTARHGRSLLLLLLPRRQRTCGTSSSSADPSLAGQQRAAINGGGGGSGRRTTKMVVESAGGGGGDCLIKLFGKTIPVPEAAADKESGSSISSCTESDTPENASEPSPQPEVVDAEDPKSSPETQPPPGAGDLAGQREKLKRPDKVLPCPRCNSMDTKFCYFNNYNVNQPRHFCKNCQRYWTAGGAMRNVPVGAGRRKNKHAVAASHFLHRVRAALPAAAGDPLRANATVLSFGGHGHGAPPAALQDLAEQVTHLKEKLLVPARNAGDPSPVGPCSEGPSSTDDKAHGGGIKEKPAVDRPANGAPQLPASMNGATVWPYGGCAPSPAAYFSSGIAIPIYPAAPGYWGCMVPAPGPWSLPWSVQGLSLPTSAPSLPSSGPDPDLTLGKHPREGDEGRSAHGGGKVWAPKTIRIDDADEVARSSIWSLIGIKGDRKQDAADHHGAAGHKHGTVFEQKREAKKQPAMIASSPLLHTNPVALTRSVTFQEGS</sequence>
<feature type="compositionally biased region" description="Basic and acidic residues" evidence="9">
    <location>
        <begin position="286"/>
        <end position="301"/>
    </location>
</feature>